<protein>
    <submittedName>
        <fullName evidence="1">Unplaced genomic scaffold PLICRscaffold_26, whole genome shotgun sequence</fullName>
    </submittedName>
</protein>
<dbReference type="OrthoDB" id="6017046at2759"/>
<sequence length="139" mass="16265">RGELRTYLHDHFDEEFDRRFVGYHRRLLRRTPLDCQGPWHKEHSDGHEKLGEQALNLGHGIRLPIYASKDQFSGYLHACVVLPNVRNSDTIAHYYLDLVESRGYRISLQLTTDKGTEVGKMLRIHAFLRQACRSALFNF</sequence>
<organism evidence="1 2">
    <name type="scientific">Plicaturopsis crispa FD-325 SS-3</name>
    <dbReference type="NCBI Taxonomy" id="944288"/>
    <lineage>
        <taxon>Eukaryota</taxon>
        <taxon>Fungi</taxon>
        <taxon>Dikarya</taxon>
        <taxon>Basidiomycota</taxon>
        <taxon>Agaricomycotina</taxon>
        <taxon>Agaricomycetes</taxon>
        <taxon>Agaricomycetidae</taxon>
        <taxon>Amylocorticiales</taxon>
        <taxon>Amylocorticiaceae</taxon>
        <taxon>Plicatura</taxon>
        <taxon>Plicaturopsis crispa</taxon>
    </lineage>
</organism>
<name>A0A0C9SQ41_PLICR</name>
<dbReference type="Proteomes" id="UP000053263">
    <property type="component" value="Unassembled WGS sequence"/>
</dbReference>
<dbReference type="EMBL" id="KN832579">
    <property type="protein sequence ID" value="KII83302.1"/>
    <property type="molecule type" value="Genomic_DNA"/>
</dbReference>
<reference evidence="1 2" key="1">
    <citation type="submission" date="2014-06" db="EMBL/GenBank/DDBJ databases">
        <title>Evolutionary Origins and Diversification of the Mycorrhizal Mutualists.</title>
        <authorList>
            <consortium name="DOE Joint Genome Institute"/>
            <consortium name="Mycorrhizal Genomics Consortium"/>
            <person name="Kohler A."/>
            <person name="Kuo A."/>
            <person name="Nagy L.G."/>
            <person name="Floudas D."/>
            <person name="Copeland A."/>
            <person name="Barry K.W."/>
            <person name="Cichocki N."/>
            <person name="Veneault-Fourrey C."/>
            <person name="LaButti K."/>
            <person name="Lindquist E.A."/>
            <person name="Lipzen A."/>
            <person name="Lundell T."/>
            <person name="Morin E."/>
            <person name="Murat C."/>
            <person name="Riley R."/>
            <person name="Ohm R."/>
            <person name="Sun H."/>
            <person name="Tunlid A."/>
            <person name="Henrissat B."/>
            <person name="Grigoriev I.V."/>
            <person name="Hibbett D.S."/>
            <person name="Martin F."/>
        </authorList>
    </citation>
    <scope>NUCLEOTIDE SEQUENCE [LARGE SCALE GENOMIC DNA]</scope>
    <source>
        <strain evidence="1 2">FD-325 SS-3</strain>
    </source>
</reference>
<dbReference type="HOGENOM" id="CLU_1849942_0_0_1"/>
<feature type="non-terminal residue" evidence="1">
    <location>
        <position position="1"/>
    </location>
</feature>
<gene>
    <name evidence="1" type="ORF">PLICRDRAFT_119558</name>
</gene>
<proteinExistence type="predicted"/>
<keyword evidence="2" id="KW-1185">Reference proteome</keyword>
<evidence type="ECO:0000313" key="2">
    <source>
        <dbReference type="Proteomes" id="UP000053263"/>
    </source>
</evidence>
<dbReference type="AlphaFoldDB" id="A0A0C9SQ41"/>
<accession>A0A0C9SQ41</accession>
<evidence type="ECO:0000313" key="1">
    <source>
        <dbReference type="EMBL" id="KII83302.1"/>
    </source>
</evidence>